<dbReference type="Proteomes" id="UP000078397">
    <property type="component" value="Unassembled WGS sequence"/>
</dbReference>
<dbReference type="GeneID" id="28850069"/>
<evidence type="ECO:0000313" key="4">
    <source>
        <dbReference type="Proteomes" id="UP000078397"/>
    </source>
</evidence>
<dbReference type="AlphaFoldDB" id="A0A179FA16"/>
<dbReference type="EMBL" id="LSBJ02000007">
    <property type="protein sequence ID" value="OAQ62170.1"/>
    <property type="molecule type" value="Genomic_DNA"/>
</dbReference>
<name>A0A179FA16_METCM</name>
<keyword evidence="2" id="KW-0472">Membrane</keyword>
<comment type="caution">
    <text evidence="3">The sequence shown here is derived from an EMBL/GenBank/DDBJ whole genome shotgun (WGS) entry which is preliminary data.</text>
</comment>
<accession>A0A179FA16</accession>
<evidence type="ECO:0000313" key="3">
    <source>
        <dbReference type="EMBL" id="OAQ62170.1"/>
    </source>
</evidence>
<dbReference type="RefSeq" id="XP_018139874.1">
    <property type="nucleotide sequence ID" value="XM_018286075.1"/>
</dbReference>
<proteinExistence type="predicted"/>
<feature type="compositionally biased region" description="Pro residues" evidence="1">
    <location>
        <begin position="26"/>
        <end position="55"/>
    </location>
</feature>
<sequence length="281" mass="30596">MASSSSQPPMRPIDPQPISSPSNAPYFPPPPGSQGPPGPPPGIPLGPPPPGPPPGQGLALHLGPESQIPDHPGSTMSIPTVPGHTLTPMAPPAAVDVRNVRASTQFHLREFLSVRAQLQQGGSFELESRLRNQAGILIGDLSNLQAEVRALAKAAENQRWRRFLVGGAIAAFIPAVRRIFRRNSDEESQLSSNDTEYAFRKSKGLLSGIKNAILGGGMLAKIAFFVFSILYVFQNEVTIRVAKTLNRRLRKLTESVERGDPNISEGDLRVFEGWRWRVLLW</sequence>
<evidence type="ECO:0000256" key="2">
    <source>
        <dbReference type="SAM" id="Phobius"/>
    </source>
</evidence>
<evidence type="ECO:0000256" key="1">
    <source>
        <dbReference type="SAM" id="MobiDB-lite"/>
    </source>
</evidence>
<organism evidence="3 4">
    <name type="scientific">Pochonia chlamydosporia 170</name>
    <dbReference type="NCBI Taxonomy" id="1380566"/>
    <lineage>
        <taxon>Eukaryota</taxon>
        <taxon>Fungi</taxon>
        <taxon>Dikarya</taxon>
        <taxon>Ascomycota</taxon>
        <taxon>Pezizomycotina</taxon>
        <taxon>Sordariomycetes</taxon>
        <taxon>Hypocreomycetidae</taxon>
        <taxon>Hypocreales</taxon>
        <taxon>Clavicipitaceae</taxon>
        <taxon>Pochonia</taxon>
    </lineage>
</organism>
<feature type="region of interest" description="Disordered" evidence="1">
    <location>
        <begin position="1"/>
        <end position="90"/>
    </location>
</feature>
<gene>
    <name evidence="3" type="ORF">VFPPC_07167</name>
</gene>
<protein>
    <submittedName>
        <fullName evidence="3">Uncharacterized protein</fullName>
    </submittedName>
</protein>
<keyword evidence="4" id="KW-1185">Reference proteome</keyword>
<dbReference type="STRING" id="1380566.A0A179FA16"/>
<dbReference type="OrthoDB" id="5215647at2759"/>
<reference evidence="3 4" key="1">
    <citation type="journal article" date="2016" name="PLoS Pathog.">
        <title>Biosynthesis of antibiotic leucinostatins in bio-control fungus Purpureocillium lilacinum and their inhibition on phytophthora revealed by genome mining.</title>
        <authorList>
            <person name="Wang G."/>
            <person name="Liu Z."/>
            <person name="Lin R."/>
            <person name="Li E."/>
            <person name="Mao Z."/>
            <person name="Ling J."/>
            <person name="Yang Y."/>
            <person name="Yin W.B."/>
            <person name="Xie B."/>
        </authorList>
    </citation>
    <scope>NUCLEOTIDE SEQUENCE [LARGE SCALE GENOMIC DNA]</scope>
    <source>
        <strain evidence="3">170</strain>
    </source>
</reference>
<feature type="transmembrane region" description="Helical" evidence="2">
    <location>
        <begin position="212"/>
        <end position="233"/>
    </location>
</feature>
<dbReference type="KEGG" id="pchm:VFPPC_07167"/>
<keyword evidence="2" id="KW-1133">Transmembrane helix</keyword>
<keyword evidence="2" id="KW-0812">Transmembrane</keyword>